<evidence type="ECO:0000313" key="9">
    <source>
        <dbReference type="EMBL" id="NNH03113.1"/>
    </source>
</evidence>
<dbReference type="InterPro" id="IPR045621">
    <property type="entry name" value="BPD_transp_1_N"/>
</dbReference>
<feature type="transmembrane region" description="Helical" evidence="7">
    <location>
        <begin position="99"/>
        <end position="123"/>
    </location>
</feature>
<sequence length="308" mass="33421">MIPYLAKRLLLAIPVMLAVAFVTFVVLDVVPGDPAELILGQEATPEAIAALRHELGLDRPLFVRFVDFVVHALQGDLGRSFSTGLHVSDELARTWPATFVLAVTALAIATALGVSLGVTAAIFKGSWFDRAVQTIVLVGFSMPIYWLGLILVMVFALGLRILPTSGFASPAHLVLPALALCVWPLAAILRMTRSSVLEVETEDYIRVARGRGIGSTRLYTRHILRPALNPVITILGLQFGTLLTGAVLTEMVFNWPGVGRLMINSVFERDYPMIQGVVLTAALVFIMVNIVTDVLYRAADPRIQHGTA</sequence>
<keyword evidence="10" id="KW-1185">Reference proteome</keyword>
<dbReference type="CDD" id="cd06261">
    <property type="entry name" value="TM_PBP2"/>
    <property type="match status" value="1"/>
</dbReference>
<evidence type="ECO:0000313" key="10">
    <source>
        <dbReference type="Proteomes" id="UP000543598"/>
    </source>
</evidence>
<name>A0A7Y2PZB1_9MICO</name>
<dbReference type="SUPFAM" id="SSF161098">
    <property type="entry name" value="MetI-like"/>
    <property type="match status" value="1"/>
</dbReference>
<dbReference type="PANTHER" id="PTHR43163:SF6">
    <property type="entry name" value="DIPEPTIDE TRANSPORT SYSTEM PERMEASE PROTEIN DPPB-RELATED"/>
    <property type="match status" value="1"/>
</dbReference>
<evidence type="ECO:0000256" key="1">
    <source>
        <dbReference type="ARBA" id="ARBA00004651"/>
    </source>
</evidence>
<proteinExistence type="inferred from homology"/>
<dbReference type="AlphaFoldDB" id="A0A7Y2PZB1"/>
<protein>
    <submittedName>
        <fullName evidence="9">ABC transporter permease</fullName>
    </submittedName>
</protein>
<feature type="transmembrane region" description="Helical" evidence="7">
    <location>
        <begin position="273"/>
        <end position="296"/>
    </location>
</feature>
<gene>
    <name evidence="9" type="ORF">HLA99_04510</name>
</gene>
<evidence type="ECO:0000256" key="2">
    <source>
        <dbReference type="ARBA" id="ARBA00022448"/>
    </source>
</evidence>
<evidence type="ECO:0000256" key="3">
    <source>
        <dbReference type="ARBA" id="ARBA00022475"/>
    </source>
</evidence>
<feature type="domain" description="ABC transmembrane type-1" evidence="8">
    <location>
        <begin position="95"/>
        <end position="296"/>
    </location>
</feature>
<evidence type="ECO:0000256" key="5">
    <source>
        <dbReference type="ARBA" id="ARBA00022989"/>
    </source>
</evidence>
<dbReference type="EMBL" id="JABEMB010000003">
    <property type="protein sequence ID" value="NNH03113.1"/>
    <property type="molecule type" value="Genomic_DNA"/>
</dbReference>
<keyword evidence="3" id="KW-1003">Cell membrane</keyword>
<comment type="subcellular location">
    <subcellularLocation>
        <location evidence="1 7">Cell membrane</location>
        <topology evidence="1 7">Multi-pass membrane protein</topology>
    </subcellularLocation>
</comment>
<evidence type="ECO:0000256" key="4">
    <source>
        <dbReference type="ARBA" id="ARBA00022692"/>
    </source>
</evidence>
<comment type="caution">
    <text evidence="9">The sequence shown here is derived from an EMBL/GenBank/DDBJ whole genome shotgun (WGS) entry which is preliminary data.</text>
</comment>
<dbReference type="Gene3D" id="1.10.3720.10">
    <property type="entry name" value="MetI-like"/>
    <property type="match status" value="1"/>
</dbReference>
<organism evidence="9 10">
    <name type="scientific">Microbacterium ulmi</name>
    <dbReference type="NCBI Taxonomy" id="179095"/>
    <lineage>
        <taxon>Bacteria</taxon>
        <taxon>Bacillati</taxon>
        <taxon>Actinomycetota</taxon>
        <taxon>Actinomycetes</taxon>
        <taxon>Micrococcales</taxon>
        <taxon>Microbacteriaceae</taxon>
        <taxon>Microbacterium</taxon>
    </lineage>
</organism>
<evidence type="ECO:0000256" key="7">
    <source>
        <dbReference type="RuleBase" id="RU363032"/>
    </source>
</evidence>
<dbReference type="PANTHER" id="PTHR43163">
    <property type="entry name" value="DIPEPTIDE TRANSPORT SYSTEM PERMEASE PROTEIN DPPB-RELATED"/>
    <property type="match status" value="1"/>
</dbReference>
<dbReference type="Pfam" id="PF19300">
    <property type="entry name" value="BPD_transp_1_N"/>
    <property type="match status" value="1"/>
</dbReference>
<keyword evidence="2 7" id="KW-0813">Transport</keyword>
<keyword evidence="6 7" id="KW-0472">Membrane</keyword>
<feature type="transmembrane region" description="Helical" evidence="7">
    <location>
        <begin position="9"/>
        <end position="27"/>
    </location>
</feature>
<comment type="similarity">
    <text evidence="7">Belongs to the binding-protein-dependent transport system permease family.</text>
</comment>
<evidence type="ECO:0000259" key="8">
    <source>
        <dbReference type="PROSITE" id="PS50928"/>
    </source>
</evidence>
<accession>A0A7Y2PZB1</accession>
<dbReference type="Pfam" id="PF00528">
    <property type="entry name" value="BPD_transp_1"/>
    <property type="match status" value="1"/>
</dbReference>
<feature type="transmembrane region" description="Helical" evidence="7">
    <location>
        <begin position="227"/>
        <end position="253"/>
    </location>
</feature>
<dbReference type="InterPro" id="IPR000515">
    <property type="entry name" value="MetI-like"/>
</dbReference>
<dbReference type="PROSITE" id="PS50928">
    <property type="entry name" value="ABC_TM1"/>
    <property type="match status" value="1"/>
</dbReference>
<dbReference type="RefSeq" id="WP_167034657.1">
    <property type="nucleotide sequence ID" value="NZ_BAAANA010000002.1"/>
</dbReference>
<dbReference type="Proteomes" id="UP000543598">
    <property type="component" value="Unassembled WGS sequence"/>
</dbReference>
<dbReference type="InterPro" id="IPR035906">
    <property type="entry name" value="MetI-like_sf"/>
</dbReference>
<dbReference type="GO" id="GO:0055085">
    <property type="term" value="P:transmembrane transport"/>
    <property type="evidence" value="ECO:0007669"/>
    <property type="project" value="InterPro"/>
</dbReference>
<reference evidence="9 10" key="1">
    <citation type="submission" date="2020-05" db="EMBL/GenBank/DDBJ databases">
        <title>MicrobeNet Type strains.</title>
        <authorList>
            <person name="Nicholson A.C."/>
        </authorList>
    </citation>
    <scope>NUCLEOTIDE SEQUENCE [LARGE SCALE GENOMIC DNA]</scope>
    <source>
        <strain evidence="9 10">JCM 14282</strain>
    </source>
</reference>
<feature type="transmembrane region" description="Helical" evidence="7">
    <location>
        <begin position="171"/>
        <end position="189"/>
    </location>
</feature>
<keyword evidence="4 7" id="KW-0812">Transmembrane</keyword>
<evidence type="ECO:0000256" key="6">
    <source>
        <dbReference type="ARBA" id="ARBA00023136"/>
    </source>
</evidence>
<keyword evidence="5 7" id="KW-1133">Transmembrane helix</keyword>
<feature type="transmembrane region" description="Helical" evidence="7">
    <location>
        <begin position="135"/>
        <end position="159"/>
    </location>
</feature>
<dbReference type="GO" id="GO:0005886">
    <property type="term" value="C:plasma membrane"/>
    <property type="evidence" value="ECO:0007669"/>
    <property type="project" value="UniProtKB-SubCell"/>
</dbReference>